<reference evidence="2 3" key="1">
    <citation type="journal article" date="2015" name="Microbiome">
        <title>Genomic resolution of linkages in carbon, nitrogen, and sulfur cycling among widespread estuary sediment bacteria.</title>
        <authorList>
            <person name="Baker B.J."/>
            <person name="Lazar C.S."/>
            <person name="Teske A.P."/>
            <person name="Dick G.J."/>
        </authorList>
    </citation>
    <scope>NUCLEOTIDE SEQUENCE [LARGE SCALE GENOMIC DNA]</scope>
    <source>
        <strain evidence="2">DG_24</strain>
    </source>
</reference>
<dbReference type="EMBL" id="LIZS01000006">
    <property type="protein sequence ID" value="KPJ54122.1"/>
    <property type="molecule type" value="Genomic_DNA"/>
</dbReference>
<dbReference type="AlphaFoldDB" id="A0A0S7WVF4"/>
<accession>A0A0S7WVF4</accession>
<evidence type="ECO:0000256" key="1">
    <source>
        <dbReference type="SAM" id="SignalP"/>
    </source>
</evidence>
<sequence>MNHAAHRMASVALISALSCLMIMFLVGCPTDDEPTGEGATGLFVVAQLAKMANVPFAQAIAMLQRLLDPEEGATVRMIAAGDTLVLDDQGGGLYVAPLGATFGVAFAGSYQLSITTSENEQVTGSITIPDSFDITYPPVLGAHRTTDTLEIEWEPIDGADLIIVSLDASFEPQPEGLPWVTSPPLGGDATSVTVPDSVIPAQGGLMVASVIGIAGGYIDPITYDYYQSEENLTGAIGFFGSAAQNAVFFTLVP</sequence>
<name>A0A0S7WVF4_UNCT6</name>
<evidence type="ECO:0008006" key="4">
    <source>
        <dbReference type="Google" id="ProtNLM"/>
    </source>
</evidence>
<feature type="signal peptide" evidence="1">
    <location>
        <begin position="1"/>
        <end position="27"/>
    </location>
</feature>
<dbReference type="PATRIC" id="fig|1703770.3.peg.355"/>
<gene>
    <name evidence="2" type="ORF">AMJ39_01570</name>
</gene>
<organism evidence="2 3">
    <name type="scientific">candidate division TA06 bacterium DG_24</name>
    <dbReference type="NCBI Taxonomy" id="1703770"/>
    <lineage>
        <taxon>Bacteria</taxon>
        <taxon>Bacteria division TA06</taxon>
    </lineage>
</organism>
<feature type="chain" id="PRO_5006639712" description="DUF4397 domain-containing protein" evidence="1">
    <location>
        <begin position="28"/>
        <end position="253"/>
    </location>
</feature>
<proteinExistence type="predicted"/>
<protein>
    <recommendedName>
        <fullName evidence="4">DUF4397 domain-containing protein</fullName>
    </recommendedName>
</protein>
<keyword evidence="1" id="KW-0732">Signal</keyword>
<dbReference type="STRING" id="1703770.AMJ39_01570"/>
<dbReference type="PROSITE" id="PS51257">
    <property type="entry name" value="PROKAR_LIPOPROTEIN"/>
    <property type="match status" value="1"/>
</dbReference>
<comment type="caution">
    <text evidence="2">The sequence shown here is derived from an EMBL/GenBank/DDBJ whole genome shotgun (WGS) entry which is preliminary data.</text>
</comment>
<dbReference type="Proteomes" id="UP000052008">
    <property type="component" value="Unassembled WGS sequence"/>
</dbReference>
<evidence type="ECO:0000313" key="2">
    <source>
        <dbReference type="EMBL" id="KPJ54122.1"/>
    </source>
</evidence>
<evidence type="ECO:0000313" key="3">
    <source>
        <dbReference type="Proteomes" id="UP000052008"/>
    </source>
</evidence>